<protein>
    <submittedName>
        <fullName evidence="1">Uncharacterized protein</fullName>
    </submittedName>
</protein>
<comment type="caution">
    <text evidence="1">The sequence shown here is derived from an EMBL/GenBank/DDBJ whole genome shotgun (WGS) entry which is preliminary data.</text>
</comment>
<evidence type="ECO:0000313" key="2">
    <source>
        <dbReference type="Proteomes" id="UP001626550"/>
    </source>
</evidence>
<evidence type="ECO:0000313" key="1">
    <source>
        <dbReference type="EMBL" id="KAL3308472.1"/>
    </source>
</evidence>
<dbReference type="AlphaFoldDB" id="A0ABD2PP64"/>
<dbReference type="EMBL" id="JBJKFK010005179">
    <property type="protein sequence ID" value="KAL3308472.1"/>
    <property type="molecule type" value="Genomic_DNA"/>
</dbReference>
<organism evidence="1 2">
    <name type="scientific">Cichlidogyrus casuarinus</name>
    <dbReference type="NCBI Taxonomy" id="1844966"/>
    <lineage>
        <taxon>Eukaryota</taxon>
        <taxon>Metazoa</taxon>
        <taxon>Spiralia</taxon>
        <taxon>Lophotrochozoa</taxon>
        <taxon>Platyhelminthes</taxon>
        <taxon>Monogenea</taxon>
        <taxon>Monopisthocotylea</taxon>
        <taxon>Dactylogyridea</taxon>
        <taxon>Ancyrocephalidae</taxon>
        <taxon>Cichlidogyrus</taxon>
    </lineage>
</organism>
<gene>
    <name evidence="1" type="ORF">Ciccas_012998</name>
</gene>
<dbReference type="Proteomes" id="UP001626550">
    <property type="component" value="Unassembled WGS sequence"/>
</dbReference>
<proteinExistence type="predicted"/>
<accession>A0ABD2PP64</accession>
<sequence length="144" mass="16558">MENSWYFFLFPYEARKTPRVKKIQLKIPWKKTYKSSGKNDVIEVILPIVRFEPTYSEVSPRKPEIALTPISATTTSASRQRRRDKLALKLKSRKVGVVIFLFISCPLVYDQQFSLFFAVTSAASARETGKFRISGTAFQTLISR</sequence>
<name>A0ABD2PP64_9PLAT</name>
<reference evidence="1 2" key="1">
    <citation type="submission" date="2024-11" db="EMBL/GenBank/DDBJ databases">
        <title>Adaptive evolution of stress response genes in parasites aligns with host niche diversity.</title>
        <authorList>
            <person name="Hahn C."/>
            <person name="Resl P."/>
        </authorList>
    </citation>
    <scope>NUCLEOTIDE SEQUENCE [LARGE SCALE GENOMIC DNA]</scope>
    <source>
        <strain evidence="1">EGGRZ-B1_66</strain>
        <tissue evidence="1">Body</tissue>
    </source>
</reference>
<keyword evidence="2" id="KW-1185">Reference proteome</keyword>